<evidence type="ECO:0000313" key="3">
    <source>
        <dbReference type="Proteomes" id="UP000708576"/>
    </source>
</evidence>
<proteinExistence type="predicted"/>
<keyword evidence="1" id="KW-0732">Signal</keyword>
<gene>
    <name evidence="2" type="ORF">KEM10_22220</name>
</gene>
<evidence type="ECO:0000256" key="1">
    <source>
        <dbReference type="SAM" id="SignalP"/>
    </source>
</evidence>
<sequence length="299" mass="34258">MKTLILPSILLIVTLPLCAQSSDQLPLETGVWKTETVNCWADEFMPEIRNYHREYNRLYAKNDTVLNDTTYQVITTDSWGTMGAIRQDSCLVYYKPMENNTFQNEFVLYDFGITESFTIQMYNLEDPLTFYVQEIDSVEINGTKHKRIRFQNDDYLTIGQYWIEGIGSSGGLLKPFYYTEIPTCENCCGVEENLVCLTVNDELIYISENYSDCDNLITSINNNATEETLQYFHDNNSLQITAKNNLIINSIKVYNSQGILIQTVSTNASQEITIQLKTKGLVIICIETNKGLISKKIIH</sequence>
<keyword evidence="3" id="KW-1185">Reference proteome</keyword>
<organism evidence="2 3">
    <name type="scientific">Carboxylicivirga linearis</name>
    <dbReference type="NCBI Taxonomy" id="1628157"/>
    <lineage>
        <taxon>Bacteria</taxon>
        <taxon>Pseudomonadati</taxon>
        <taxon>Bacteroidota</taxon>
        <taxon>Bacteroidia</taxon>
        <taxon>Marinilabiliales</taxon>
        <taxon>Marinilabiliaceae</taxon>
        <taxon>Carboxylicivirga</taxon>
    </lineage>
</organism>
<dbReference type="RefSeq" id="WP_212219986.1">
    <property type="nucleotide sequence ID" value="NZ_JAGUCO010000035.1"/>
</dbReference>
<reference evidence="2 3" key="1">
    <citation type="journal article" date="2015" name="Int. J. Syst. Evol. Microbiol.">
        <title>Carboxylicivirga linearis sp. nov., isolated from a sea cucumber culture pond.</title>
        <authorList>
            <person name="Wang F.Q."/>
            <person name="Zhou Y.X."/>
            <person name="Lin X.Z."/>
            <person name="Chen G.J."/>
            <person name="Du Z.J."/>
        </authorList>
    </citation>
    <scope>NUCLEOTIDE SEQUENCE [LARGE SCALE GENOMIC DNA]</scope>
    <source>
        <strain evidence="2 3">FB218</strain>
    </source>
</reference>
<name>A0ABS5K1J8_9BACT</name>
<dbReference type="InterPro" id="IPR026444">
    <property type="entry name" value="Secre_tail"/>
</dbReference>
<comment type="caution">
    <text evidence="2">The sequence shown here is derived from an EMBL/GenBank/DDBJ whole genome shotgun (WGS) entry which is preliminary data.</text>
</comment>
<dbReference type="NCBIfam" id="TIGR04183">
    <property type="entry name" value="Por_Secre_tail"/>
    <property type="match status" value="1"/>
</dbReference>
<dbReference type="Proteomes" id="UP000708576">
    <property type="component" value="Unassembled WGS sequence"/>
</dbReference>
<feature type="chain" id="PRO_5045717929" evidence="1">
    <location>
        <begin position="20"/>
        <end position="299"/>
    </location>
</feature>
<protein>
    <submittedName>
        <fullName evidence="2">T9SS type A sorting domain-containing protein</fullName>
    </submittedName>
</protein>
<dbReference type="EMBL" id="JAGUCO010000035">
    <property type="protein sequence ID" value="MBS2101017.1"/>
    <property type="molecule type" value="Genomic_DNA"/>
</dbReference>
<accession>A0ABS5K1J8</accession>
<feature type="signal peptide" evidence="1">
    <location>
        <begin position="1"/>
        <end position="19"/>
    </location>
</feature>
<evidence type="ECO:0000313" key="2">
    <source>
        <dbReference type="EMBL" id="MBS2101017.1"/>
    </source>
</evidence>